<evidence type="ECO:0000313" key="6">
    <source>
        <dbReference type="EMBL" id="KNE19576.1"/>
    </source>
</evidence>
<keyword evidence="5" id="KW-0804">Transcription</keyword>
<evidence type="ECO:0000256" key="1">
    <source>
        <dbReference type="ARBA" id="ARBA00022679"/>
    </source>
</evidence>
<dbReference type="InterPro" id="IPR016152">
    <property type="entry name" value="PTrfase/Anion_transptr"/>
</dbReference>
<evidence type="ECO:0000256" key="2">
    <source>
        <dbReference type="ARBA" id="ARBA00022737"/>
    </source>
</evidence>
<dbReference type="GeneID" id="66871400"/>
<dbReference type="CDD" id="cd05568">
    <property type="entry name" value="PTS_IIB_bgl_like"/>
    <property type="match status" value="1"/>
</dbReference>
<dbReference type="InterPro" id="IPR007737">
    <property type="entry name" value="Mga_HTH"/>
</dbReference>
<dbReference type="InterPro" id="IPR002178">
    <property type="entry name" value="PTS_EIIA_type-2_dom"/>
</dbReference>
<dbReference type="PANTHER" id="PTHR30185:SF12">
    <property type="entry name" value="TRANSCRIPTIONAL REGULATOR MANR"/>
    <property type="match status" value="1"/>
</dbReference>
<dbReference type="RefSeq" id="WP_050352120.1">
    <property type="nucleotide sequence ID" value="NZ_BOSN01000002.1"/>
</dbReference>
<dbReference type="Gene3D" id="3.40.930.10">
    <property type="entry name" value="Mannitol-specific EII, Chain A"/>
    <property type="match status" value="1"/>
</dbReference>
<reference evidence="7" key="1">
    <citation type="submission" date="2015-07" db="EMBL/GenBank/DDBJ databases">
        <title>Fjat-10053 dsm26.</title>
        <authorList>
            <person name="Liu B."/>
            <person name="Wang J."/>
            <person name="Zhu Y."/>
            <person name="Liu G."/>
            <person name="Chen Q."/>
            <person name="Chen Z."/>
            <person name="Lan J."/>
            <person name="Che J."/>
            <person name="Ge C."/>
            <person name="Shi H."/>
            <person name="Pan Z."/>
            <person name="Liu X."/>
        </authorList>
    </citation>
    <scope>NUCLEOTIDE SEQUENCE [LARGE SCALE GENOMIC DNA]</scope>
    <source>
        <strain evidence="7">DSM 26</strain>
    </source>
</reference>
<dbReference type="PANTHER" id="PTHR30185">
    <property type="entry name" value="CRYPTIC BETA-GLUCOSIDE BGL OPERON ANTITERMINATOR"/>
    <property type="match status" value="1"/>
</dbReference>
<dbReference type="SUPFAM" id="SSF52794">
    <property type="entry name" value="PTS system IIB component-like"/>
    <property type="match status" value="1"/>
</dbReference>
<accession>A0A0L0QLZ6</accession>
<dbReference type="InterPro" id="IPR036634">
    <property type="entry name" value="PRD_sf"/>
</dbReference>
<keyword evidence="1" id="KW-0808">Transferase</keyword>
<evidence type="ECO:0000256" key="3">
    <source>
        <dbReference type="ARBA" id="ARBA00023015"/>
    </source>
</evidence>
<dbReference type="GO" id="GO:0009401">
    <property type="term" value="P:phosphoenolpyruvate-dependent sugar phosphotransferase system"/>
    <property type="evidence" value="ECO:0007669"/>
    <property type="project" value="InterPro"/>
</dbReference>
<dbReference type="SUPFAM" id="SSF55804">
    <property type="entry name" value="Phoshotransferase/anion transport protein"/>
    <property type="match status" value="1"/>
</dbReference>
<comment type="caution">
    <text evidence="6">The sequence shown here is derived from an EMBL/GenBank/DDBJ whole genome shotgun (WGS) entry which is preliminary data.</text>
</comment>
<dbReference type="Pfam" id="PF05043">
    <property type="entry name" value="Mga"/>
    <property type="match status" value="1"/>
</dbReference>
<dbReference type="EMBL" id="LGTO01000007">
    <property type="protein sequence ID" value="KNE19576.1"/>
    <property type="molecule type" value="Genomic_DNA"/>
</dbReference>
<dbReference type="Pfam" id="PF00874">
    <property type="entry name" value="PRD"/>
    <property type="match status" value="2"/>
</dbReference>
<dbReference type="Gene3D" id="1.10.10.10">
    <property type="entry name" value="Winged helix-like DNA-binding domain superfamily/Winged helix DNA-binding domain"/>
    <property type="match status" value="2"/>
</dbReference>
<organism evidence="6 7">
    <name type="scientific">Virgibacillus pantothenticus</name>
    <dbReference type="NCBI Taxonomy" id="1473"/>
    <lineage>
        <taxon>Bacteria</taxon>
        <taxon>Bacillati</taxon>
        <taxon>Bacillota</taxon>
        <taxon>Bacilli</taxon>
        <taxon>Bacillales</taxon>
        <taxon>Bacillaceae</taxon>
        <taxon>Virgibacillus</taxon>
    </lineage>
</organism>
<evidence type="ECO:0000256" key="4">
    <source>
        <dbReference type="ARBA" id="ARBA00023159"/>
    </source>
</evidence>
<keyword evidence="4" id="KW-0010">Activator</keyword>
<evidence type="ECO:0000256" key="5">
    <source>
        <dbReference type="ARBA" id="ARBA00023163"/>
    </source>
</evidence>
<protein>
    <submittedName>
        <fullName evidence="6">Uncharacterized protein</fullName>
    </submittedName>
</protein>
<dbReference type="InterPro" id="IPR013196">
    <property type="entry name" value="HTH_11"/>
</dbReference>
<dbReference type="PROSITE" id="PS51094">
    <property type="entry name" value="PTS_EIIA_TYPE_2"/>
    <property type="match status" value="1"/>
</dbReference>
<dbReference type="Proteomes" id="UP000036780">
    <property type="component" value="Unassembled WGS sequence"/>
</dbReference>
<dbReference type="PROSITE" id="PS00372">
    <property type="entry name" value="PTS_EIIA_TYPE_2_HIS"/>
    <property type="match status" value="1"/>
</dbReference>
<dbReference type="Pfam" id="PF08279">
    <property type="entry name" value="HTH_11"/>
    <property type="match status" value="1"/>
</dbReference>
<keyword evidence="7" id="KW-1185">Reference proteome</keyword>
<dbReference type="PROSITE" id="PS51099">
    <property type="entry name" value="PTS_EIIB_TYPE_2"/>
    <property type="match status" value="1"/>
</dbReference>
<dbReference type="GO" id="GO:0006355">
    <property type="term" value="P:regulation of DNA-templated transcription"/>
    <property type="evidence" value="ECO:0007669"/>
    <property type="project" value="InterPro"/>
</dbReference>
<dbReference type="Gene3D" id="3.40.50.2300">
    <property type="match status" value="1"/>
</dbReference>
<dbReference type="CDD" id="cd00211">
    <property type="entry name" value="PTS_IIA_fru"/>
    <property type="match status" value="1"/>
</dbReference>
<dbReference type="Gene3D" id="1.10.1790.10">
    <property type="entry name" value="PRD domain"/>
    <property type="match status" value="2"/>
</dbReference>
<gene>
    <name evidence="6" type="ORF">AFK71_13980</name>
</gene>
<keyword evidence="2" id="KW-0677">Repeat</keyword>
<evidence type="ECO:0000313" key="7">
    <source>
        <dbReference type="Proteomes" id="UP000036780"/>
    </source>
</evidence>
<sequence>MNSRQRKLLVILLSNDKRALLIKDLANQLQYSEKTVRNDLQIIDAYLHDYASANLIRKPGTGVYLEIEKTDQTNLFHALFHKGKSEHERVMEIAYRLLTDERPVTLQQLSNEHYVNHTVIKNDIESIQQWFDSFGLVIESRQKLGHYLKGEELNKRIALAHIEDVTNQPTTFLSHIFAPFEIATVRQTLDRMLDLWEIPITSNAIENLVVHILIIVQRTKHKCPIRIEEKNQSIMKTKEYQAAVWCVKQLQEKFGISFANDEITYLTWHLRGSKKYSAQTPSKEETTKQILSIIIETMHHLTRVSFSEDEQLMNGLEIHLEAVINRFIYGLPITNPLLQDIKKMYPYMFSMVTLAMEKVKEEIQYDIPEEEAAYIVLHFQASIERIDAQKHVIPRVLIVCDMGIGMSRLLQAKVEKQYQELEVVGAIGKADVQNVIKQKQVNLIISTTPLEQISVPTVIISPLLEATDKEKLQKFLKKKTVEASVLSAAPHVIYEFIDENLLFINIHPQHRFQVVETLGNALFKREKVEQSYVHQALLRERKSATAIGGGIAIPHGDPTLVLTSTIAIAVLNEPLEWGKEKVSIVFMLALANEKANPIKAIIHKLSALSKDPITLNALLSANDKQEFIRILTEKQL</sequence>
<keyword evidence="3" id="KW-0805">Transcription regulation</keyword>
<dbReference type="AlphaFoldDB" id="A0A0L0QLZ6"/>
<dbReference type="PATRIC" id="fig|1473.5.peg.1418"/>
<dbReference type="SUPFAM" id="SSF63520">
    <property type="entry name" value="PTS-regulatory domain, PRD"/>
    <property type="match status" value="2"/>
</dbReference>
<dbReference type="PROSITE" id="PS51372">
    <property type="entry name" value="PRD_2"/>
    <property type="match status" value="2"/>
</dbReference>
<proteinExistence type="predicted"/>
<dbReference type="InterPro" id="IPR036095">
    <property type="entry name" value="PTS_EIIB-like_sf"/>
</dbReference>
<dbReference type="InterPro" id="IPR050661">
    <property type="entry name" value="BglG_antiterminators"/>
</dbReference>
<dbReference type="InterPro" id="IPR011608">
    <property type="entry name" value="PRD"/>
</dbReference>
<dbReference type="Pfam" id="PF00359">
    <property type="entry name" value="PTS_EIIA_2"/>
    <property type="match status" value="1"/>
</dbReference>
<dbReference type="InterPro" id="IPR013011">
    <property type="entry name" value="PTS_EIIB_2"/>
</dbReference>
<dbReference type="InterPro" id="IPR036388">
    <property type="entry name" value="WH-like_DNA-bd_sf"/>
</dbReference>
<dbReference type="GO" id="GO:0008982">
    <property type="term" value="F:protein-N(PI)-phosphohistidine-sugar phosphotransferase activity"/>
    <property type="evidence" value="ECO:0007669"/>
    <property type="project" value="InterPro"/>
</dbReference>
<name>A0A0L0QLZ6_VIRPA</name>